<accession>A0ACC0UIH0</accession>
<dbReference type="Proteomes" id="UP001207468">
    <property type="component" value="Unassembled WGS sequence"/>
</dbReference>
<evidence type="ECO:0000313" key="2">
    <source>
        <dbReference type="Proteomes" id="UP001207468"/>
    </source>
</evidence>
<keyword evidence="2" id="KW-1185">Reference proteome</keyword>
<evidence type="ECO:0000313" key="1">
    <source>
        <dbReference type="EMBL" id="KAI9511438.1"/>
    </source>
</evidence>
<comment type="caution">
    <text evidence="1">The sequence shown here is derived from an EMBL/GenBank/DDBJ whole genome shotgun (WGS) entry which is preliminary data.</text>
</comment>
<sequence>MADESLLRTSFLALAGIFVFLIISWYSKKDPLLDAIPTVGFSDPILSYISAIRYYIDGVRMLKEGYQKARPGLFKIATLKTWMVLPASQELVEDIRKAPDDVLSQHEPLEEFIQTTYTLDFMDKHSSYHNDVIRSNLIRNIPKIFQDLYDEMILALDDRIPTTDENWAKISLMPTIQQVICRISNRVFVGTPLCRNHDYQRLNLNFAINVLKSAAIIRIFPAFFKPVVVRVISKLPSQFKLETEFLRPMFEERLAKMKDHSQGDWDDRPNDLLMWFMNEAKGIEKSLDAVIRRMLAVNFAAIHTTSITFTQVLYRLLANPECIEPLRQDVEAAVAVEGWTKAGLDKMHKVDSFVRETQRVDGLGIQVLVRLALRPFTFSNGTTIPAGTLVAAPLNAIHRDEEIYSDPEEFEGFRFAKLREDSKDGMASRHQAGMTSPAHLPFGHGRLACPGRFFAVTEMKALLAHIIVTYDLKLEEGKKVPRQICIASSLIPGNTDILFRKRQK</sequence>
<reference evidence="1" key="1">
    <citation type="submission" date="2021-03" db="EMBL/GenBank/DDBJ databases">
        <title>Evolutionary priming and transition to the ectomycorrhizal habit in an iconic lineage of mushroom-forming fungi: is preadaptation a requirement?</title>
        <authorList>
            <consortium name="DOE Joint Genome Institute"/>
            <person name="Looney B.P."/>
            <person name="Miyauchi S."/>
            <person name="Morin E."/>
            <person name="Drula E."/>
            <person name="Courty P.E."/>
            <person name="Chicoki N."/>
            <person name="Fauchery L."/>
            <person name="Kohler A."/>
            <person name="Kuo A."/>
            <person name="LaButti K."/>
            <person name="Pangilinan J."/>
            <person name="Lipzen A."/>
            <person name="Riley R."/>
            <person name="Andreopoulos W."/>
            <person name="He G."/>
            <person name="Johnson J."/>
            <person name="Barry K.W."/>
            <person name="Grigoriev I.V."/>
            <person name="Nagy L."/>
            <person name="Hibbett D."/>
            <person name="Henrissat B."/>
            <person name="Matheny P.B."/>
            <person name="Labbe J."/>
            <person name="Martin A.F."/>
        </authorList>
    </citation>
    <scope>NUCLEOTIDE SEQUENCE</scope>
    <source>
        <strain evidence="1">BPL698</strain>
    </source>
</reference>
<organism evidence="1 2">
    <name type="scientific">Russula earlei</name>
    <dbReference type="NCBI Taxonomy" id="71964"/>
    <lineage>
        <taxon>Eukaryota</taxon>
        <taxon>Fungi</taxon>
        <taxon>Dikarya</taxon>
        <taxon>Basidiomycota</taxon>
        <taxon>Agaricomycotina</taxon>
        <taxon>Agaricomycetes</taxon>
        <taxon>Russulales</taxon>
        <taxon>Russulaceae</taxon>
        <taxon>Russula</taxon>
    </lineage>
</organism>
<protein>
    <submittedName>
        <fullName evidence="1">Cytochrome P450</fullName>
    </submittedName>
</protein>
<dbReference type="EMBL" id="JAGFNK010000021">
    <property type="protein sequence ID" value="KAI9511438.1"/>
    <property type="molecule type" value="Genomic_DNA"/>
</dbReference>
<name>A0ACC0UIH0_9AGAM</name>
<proteinExistence type="predicted"/>
<gene>
    <name evidence="1" type="ORF">F5148DRAFT_1170496</name>
</gene>